<dbReference type="InterPro" id="IPR016181">
    <property type="entry name" value="Acyl_CoA_acyltransferase"/>
</dbReference>
<dbReference type="Proteomes" id="UP001612915">
    <property type="component" value="Unassembled WGS sequence"/>
</dbReference>
<dbReference type="EMBL" id="JBITLV010000002">
    <property type="protein sequence ID" value="MFI7586768.1"/>
    <property type="molecule type" value="Genomic_DNA"/>
</dbReference>
<dbReference type="InterPro" id="IPR038740">
    <property type="entry name" value="BioF2-like_GNAT_dom"/>
</dbReference>
<evidence type="ECO:0000313" key="3">
    <source>
        <dbReference type="Proteomes" id="UP001612915"/>
    </source>
</evidence>
<feature type="domain" description="BioF2-like acetyltransferase" evidence="1">
    <location>
        <begin position="197"/>
        <end position="345"/>
    </location>
</feature>
<accession>A0ABW8AK67</accession>
<dbReference type="Gene3D" id="3.40.630.30">
    <property type="match status" value="1"/>
</dbReference>
<name>A0ABW8AK67_9ACTN</name>
<comment type="caution">
    <text evidence="2">The sequence shown here is derived from an EMBL/GenBank/DDBJ whole genome shotgun (WGS) entry which is preliminary data.</text>
</comment>
<proteinExistence type="predicted"/>
<reference evidence="2 3" key="1">
    <citation type="submission" date="2024-10" db="EMBL/GenBank/DDBJ databases">
        <title>The Natural Products Discovery Center: Release of the First 8490 Sequenced Strains for Exploring Actinobacteria Biosynthetic Diversity.</title>
        <authorList>
            <person name="Kalkreuter E."/>
            <person name="Kautsar S.A."/>
            <person name="Yang D."/>
            <person name="Bader C.D."/>
            <person name="Teijaro C.N."/>
            <person name="Fluegel L."/>
            <person name="Davis C.M."/>
            <person name="Simpson J.R."/>
            <person name="Lauterbach L."/>
            <person name="Steele A.D."/>
            <person name="Gui C."/>
            <person name="Meng S."/>
            <person name="Li G."/>
            <person name="Viehrig K."/>
            <person name="Ye F."/>
            <person name="Su P."/>
            <person name="Kiefer A.F."/>
            <person name="Nichols A."/>
            <person name="Cepeda A.J."/>
            <person name="Yan W."/>
            <person name="Fan B."/>
            <person name="Jiang Y."/>
            <person name="Adhikari A."/>
            <person name="Zheng C.-J."/>
            <person name="Schuster L."/>
            <person name="Cowan T.M."/>
            <person name="Smanski M.J."/>
            <person name="Chevrette M.G."/>
            <person name="De Carvalho L.P.S."/>
            <person name="Shen B."/>
        </authorList>
    </citation>
    <scope>NUCLEOTIDE SEQUENCE [LARGE SCALE GENOMIC DNA]</scope>
    <source>
        <strain evidence="2 3">NPDC049639</strain>
    </source>
</reference>
<gene>
    <name evidence="2" type="ORF">ACIB24_06800</name>
</gene>
<evidence type="ECO:0000313" key="2">
    <source>
        <dbReference type="EMBL" id="MFI7586768.1"/>
    </source>
</evidence>
<dbReference type="SUPFAM" id="SSF55729">
    <property type="entry name" value="Acyl-CoA N-acyltransferases (Nat)"/>
    <property type="match status" value="1"/>
</dbReference>
<dbReference type="Pfam" id="PF13480">
    <property type="entry name" value="Acetyltransf_6"/>
    <property type="match status" value="1"/>
</dbReference>
<protein>
    <submittedName>
        <fullName evidence="2">GNAT family N-acetyltransferase</fullName>
    </submittedName>
</protein>
<sequence length="398" mass="44606">MLTGRTNAPQISRLGGEIAVLTVGLHELSPRLYEEWQKLYATQSGVANPFASPVWATEWLRHFVPRGDARIFMVTERDALIGVSPMYLGQVKIGGLPLARRLLPVGAGQTTPLEIPFMLAAPGRDRTVQKAIVRHTVGLDVSWSEMVLTREQCWFDPAIGDGDGPSATFHRHQGARACVVLELSPTWDETRSRLKRNVKESLRRARNRLTKDGRPWRIEHRTGTDLTREVVDGWLDLHRARAEQTDTWSKHGDAYADPHLRAFMRRLLPKLGAEHQASIVELHFDGSVQAAQLVLHGPNTIYFHSSGFTPEVWQFSAVTALQGAAIERAIEHGDRWVNFSPGPNEGKLRWSETLLGIDEFAYSGAQRGAASRYATFLLAKDAREVRQIRQHIGRLGND</sequence>
<dbReference type="RefSeq" id="WP_398277153.1">
    <property type="nucleotide sequence ID" value="NZ_JBITLV010000002.1"/>
</dbReference>
<evidence type="ECO:0000259" key="1">
    <source>
        <dbReference type="Pfam" id="PF13480"/>
    </source>
</evidence>
<keyword evidence="3" id="KW-1185">Reference proteome</keyword>
<organism evidence="2 3">
    <name type="scientific">Spongisporangium articulatum</name>
    <dbReference type="NCBI Taxonomy" id="3362603"/>
    <lineage>
        <taxon>Bacteria</taxon>
        <taxon>Bacillati</taxon>
        <taxon>Actinomycetota</taxon>
        <taxon>Actinomycetes</taxon>
        <taxon>Kineosporiales</taxon>
        <taxon>Kineosporiaceae</taxon>
        <taxon>Spongisporangium</taxon>
    </lineage>
</organism>